<keyword evidence="1" id="KW-1133">Transmembrane helix</keyword>
<evidence type="ECO:0000313" key="3">
    <source>
        <dbReference type="Proteomes" id="UP000219327"/>
    </source>
</evidence>
<accession>A0A2A5X0I2</accession>
<evidence type="ECO:0000256" key="1">
    <source>
        <dbReference type="SAM" id="Phobius"/>
    </source>
</evidence>
<reference evidence="2 3" key="1">
    <citation type="submission" date="2017-08" db="EMBL/GenBank/DDBJ databases">
        <title>Fine stratification of microbial communities through a metagenomic profile of the photic zone.</title>
        <authorList>
            <person name="Haro-Moreno J.M."/>
            <person name="Lopez-Perez M."/>
            <person name="De La Torre J."/>
            <person name="Picazo A."/>
            <person name="Camacho A."/>
            <person name="Rodriguez-Valera F."/>
        </authorList>
    </citation>
    <scope>NUCLEOTIDE SEQUENCE [LARGE SCALE GENOMIC DNA]</scope>
    <source>
        <strain evidence="2">MED-G24</strain>
    </source>
</reference>
<keyword evidence="1" id="KW-0812">Transmembrane</keyword>
<comment type="caution">
    <text evidence="2">The sequence shown here is derived from an EMBL/GenBank/DDBJ whole genome shotgun (WGS) entry which is preliminary data.</text>
</comment>
<protein>
    <submittedName>
        <fullName evidence="2">Uncharacterized protein</fullName>
    </submittedName>
</protein>
<dbReference type="AlphaFoldDB" id="A0A2A5X0I2"/>
<organism evidence="2 3">
    <name type="scientific">OM182 bacterium MED-G24</name>
    <dbReference type="NCBI Taxonomy" id="1986255"/>
    <lineage>
        <taxon>Bacteria</taxon>
        <taxon>Pseudomonadati</taxon>
        <taxon>Pseudomonadota</taxon>
        <taxon>Gammaproteobacteria</taxon>
        <taxon>OMG group</taxon>
        <taxon>OM182 clade</taxon>
    </lineage>
</organism>
<proteinExistence type="predicted"/>
<dbReference type="Proteomes" id="UP000219327">
    <property type="component" value="Unassembled WGS sequence"/>
</dbReference>
<keyword evidence="1" id="KW-0472">Membrane</keyword>
<dbReference type="EMBL" id="NTKD01000001">
    <property type="protein sequence ID" value="PDH42191.1"/>
    <property type="molecule type" value="Genomic_DNA"/>
</dbReference>
<name>A0A2A5X0I2_9GAMM</name>
<feature type="transmembrane region" description="Helical" evidence="1">
    <location>
        <begin position="23"/>
        <end position="50"/>
    </location>
</feature>
<gene>
    <name evidence="2" type="ORF">CNE99_00290</name>
</gene>
<evidence type="ECO:0000313" key="2">
    <source>
        <dbReference type="EMBL" id="PDH42191.1"/>
    </source>
</evidence>
<sequence>MSWRGEQVPVVSFEMLTVERGSFSLVSVASVSLIVVKMVSGGAFPFYALVAQALLRLVRVSDSELFDTGEATEAAEVVRTGYTDQLV</sequence>